<dbReference type="RefSeq" id="WP_074673700.1">
    <property type="nucleotide sequence ID" value="NZ_FNTB01000001.1"/>
</dbReference>
<evidence type="ECO:0000313" key="1">
    <source>
        <dbReference type="EMBL" id="SEC36136.1"/>
    </source>
</evidence>
<proteinExistence type="predicted"/>
<name>A0A1H4RW76_9FLAO</name>
<accession>A0A1H4RW76</accession>
<dbReference type="AlphaFoldDB" id="A0A1H4RW76"/>
<evidence type="ECO:0000313" key="2">
    <source>
        <dbReference type="Proteomes" id="UP000183038"/>
    </source>
</evidence>
<organism evidence="1 2">
    <name type="scientific">Maribacter dokdonensis</name>
    <dbReference type="NCBI Taxonomy" id="320912"/>
    <lineage>
        <taxon>Bacteria</taxon>
        <taxon>Pseudomonadati</taxon>
        <taxon>Bacteroidota</taxon>
        <taxon>Flavobacteriia</taxon>
        <taxon>Flavobacteriales</taxon>
        <taxon>Flavobacteriaceae</taxon>
        <taxon>Maribacter</taxon>
    </lineage>
</organism>
<reference evidence="1 2" key="1">
    <citation type="submission" date="2016-10" db="EMBL/GenBank/DDBJ databases">
        <authorList>
            <person name="de Groot N.N."/>
        </authorList>
    </citation>
    <scope>NUCLEOTIDE SEQUENCE [LARGE SCALE GENOMIC DNA]</scope>
    <source>
        <strain evidence="1 2">MAR_2009_71</strain>
    </source>
</reference>
<dbReference type="Proteomes" id="UP000183038">
    <property type="component" value="Unassembled WGS sequence"/>
</dbReference>
<gene>
    <name evidence="1" type="ORF">SAMN05192540_2981</name>
</gene>
<protein>
    <submittedName>
        <fullName evidence="1">Uncharacterized protein</fullName>
    </submittedName>
</protein>
<dbReference type="OrthoDB" id="8482296at2"/>
<dbReference type="EMBL" id="FNTB01000001">
    <property type="protein sequence ID" value="SEC36136.1"/>
    <property type="molecule type" value="Genomic_DNA"/>
</dbReference>
<sequence>MKLSVQIFRLFLISFIWLLFVSLSSNDSQNFDSAALDEAELKTDGLYFAEFYDNIYRGHFENLEIKRDDMMFLTIFDQYLRAYGGNCDRYLPADKVEILNQVCKTEEVTKNGWGDVVSRVCVEYTWVGSGLYAKPELYDAYAVVDQIQRSKGLNTMMDMITNPNSMGNSVDMIHKTKGLNNDMVKLFQMNACNGEALKRFDENLELYARNKASIRMQQASKYTTMKKTGGPTGAQNFNKLIDDLVYDQAKTWAFNKYTAGSITNVYSSTKDSQGRPRELSANYSYSGFGGNSRGSVRITFDNGLPKCIYFSDFPQNCKTPNSSILSAYSEGKYAN</sequence>